<dbReference type="GO" id="GO:0000049">
    <property type="term" value="F:tRNA binding"/>
    <property type="evidence" value="ECO:0007669"/>
    <property type="project" value="TreeGrafter"/>
</dbReference>
<dbReference type="STRING" id="3818.A0A445B5E6"/>
<dbReference type="OrthoDB" id="207084at2759"/>
<comment type="caution">
    <text evidence="1">The sequence shown here is derived from an EMBL/GenBank/DDBJ whole genome shotgun (WGS) entry which is preliminary data.</text>
</comment>
<organism evidence="1 2">
    <name type="scientific">Arachis hypogaea</name>
    <name type="common">Peanut</name>
    <dbReference type="NCBI Taxonomy" id="3818"/>
    <lineage>
        <taxon>Eukaryota</taxon>
        <taxon>Viridiplantae</taxon>
        <taxon>Streptophyta</taxon>
        <taxon>Embryophyta</taxon>
        <taxon>Tracheophyta</taxon>
        <taxon>Spermatophyta</taxon>
        <taxon>Magnoliopsida</taxon>
        <taxon>eudicotyledons</taxon>
        <taxon>Gunneridae</taxon>
        <taxon>Pentapetalae</taxon>
        <taxon>rosids</taxon>
        <taxon>fabids</taxon>
        <taxon>Fabales</taxon>
        <taxon>Fabaceae</taxon>
        <taxon>Papilionoideae</taxon>
        <taxon>50 kb inversion clade</taxon>
        <taxon>dalbergioids sensu lato</taxon>
        <taxon>Dalbergieae</taxon>
        <taxon>Pterocarpus clade</taxon>
        <taxon>Arachis</taxon>
    </lineage>
</organism>
<dbReference type="InterPro" id="IPR051608">
    <property type="entry name" value="RQC_Subunit_NEMF"/>
</dbReference>
<sequence>MNWDDLSRMVKDEKKAGNSVVSLIDKLHLERNCMTLLLANNLDEMDNDEKTLPVDKVEVDLALSAHANVQRWYELKKKQESK</sequence>
<dbReference type="GO" id="GO:1990116">
    <property type="term" value="P:ribosome-associated ubiquitin-dependent protein catabolic process"/>
    <property type="evidence" value="ECO:0007669"/>
    <property type="project" value="TreeGrafter"/>
</dbReference>
<evidence type="ECO:0000313" key="1">
    <source>
        <dbReference type="EMBL" id="RYR33846.1"/>
    </source>
</evidence>
<protein>
    <submittedName>
        <fullName evidence="1">Uncharacterized protein</fullName>
    </submittedName>
</protein>
<dbReference type="AlphaFoldDB" id="A0A445B5E6"/>
<dbReference type="Proteomes" id="UP000289738">
    <property type="component" value="Chromosome A10"/>
</dbReference>
<proteinExistence type="predicted"/>
<evidence type="ECO:0000313" key="2">
    <source>
        <dbReference type="Proteomes" id="UP000289738"/>
    </source>
</evidence>
<dbReference type="GO" id="GO:0072344">
    <property type="term" value="P:rescue of stalled ribosome"/>
    <property type="evidence" value="ECO:0007669"/>
    <property type="project" value="TreeGrafter"/>
</dbReference>
<name>A0A445B5E6_ARAHY</name>
<accession>A0A445B5E6</accession>
<dbReference type="EMBL" id="SDMP01000010">
    <property type="protein sequence ID" value="RYR33846.1"/>
    <property type="molecule type" value="Genomic_DNA"/>
</dbReference>
<reference evidence="1 2" key="1">
    <citation type="submission" date="2019-01" db="EMBL/GenBank/DDBJ databases">
        <title>Sequencing of cultivated peanut Arachis hypogaea provides insights into genome evolution and oil improvement.</title>
        <authorList>
            <person name="Chen X."/>
        </authorList>
    </citation>
    <scope>NUCLEOTIDE SEQUENCE [LARGE SCALE GENOMIC DNA]</scope>
    <source>
        <strain evidence="2">cv. Fuhuasheng</strain>
        <tissue evidence="1">Leaves</tissue>
    </source>
</reference>
<keyword evidence="2" id="KW-1185">Reference proteome</keyword>
<gene>
    <name evidence="1" type="ORF">Ahy_A10g048496</name>
</gene>
<dbReference type="PANTHER" id="PTHR15239">
    <property type="entry name" value="NUCLEAR EXPORT MEDIATOR FACTOR NEMF"/>
    <property type="match status" value="1"/>
</dbReference>
<dbReference type="PANTHER" id="PTHR15239:SF6">
    <property type="entry name" value="RIBOSOME QUALITY CONTROL COMPLEX SUBUNIT NEMF"/>
    <property type="match status" value="1"/>
</dbReference>
<dbReference type="GO" id="GO:1990112">
    <property type="term" value="C:RQC complex"/>
    <property type="evidence" value="ECO:0007669"/>
    <property type="project" value="TreeGrafter"/>
</dbReference>
<dbReference type="GO" id="GO:0043023">
    <property type="term" value="F:ribosomal large subunit binding"/>
    <property type="evidence" value="ECO:0007669"/>
    <property type="project" value="TreeGrafter"/>
</dbReference>